<organism evidence="1 2">
    <name type="scientific">Pseudonocardia eucalypti</name>
    <dbReference type="NCBI Taxonomy" id="648755"/>
    <lineage>
        <taxon>Bacteria</taxon>
        <taxon>Bacillati</taxon>
        <taxon>Actinomycetota</taxon>
        <taxon>Actinomycetes</taxon>
        <taxon>Pseudonocardiales</taxon>
        <taxon>Pseudonocardiaceae</taxon>
        <taxon>Pseudonocardia</taxon>
    </lineage>
</organism>
<sequence length="98" mass="10665">MVGDDARSRMRVLGDVIVRDDRGRGGGFVIGLENRAGGRDLALAIVDGDRVALGAGEQFRMRHQPRGAVCPDRVEPDLQVNRFDQVVARPVVRRAGMA</sequence>
<comment type="caution">
    <text evidence="1">The sequence shown here is derived from an EMBL/GenBank/DDBJ whole genome shotgun (WGS) entry which is preliminary data.</text>
</comment>
<protein>
    <submittedName>
        <fullName evidence="1">Uncharacterized protein</fullName>
    </submittedName>
</protein>
<reference evidence="2" key="1">
    <citation type="journal article" date="2019" name="Int. J. Syst. Evol. Microbiol.">
        <title>The Global Catalogue of Microorganisms (GCM) 10K type strain sequencing project: providing services to taxonomists for standard genome sequencing and annotation.</title>
        <authorList>
            <consortium name="The Broad Institute Genomics Platform"/>
            <consortium name="The Broad Institute Genome Sequencing Center for Infectious Disease"/>
            <person name="Wu L."/>
            <person name="Ma J."/>
        </authorList>
    </citation>
    <scope>NUCLEOTIDE SEQUENCE [LARGE SCALE GENOMIC DNA]</scope>
    <source>
        <strain evidence="2">JCM 18303</strain>
    </source>
</reference>
<proteinExistence type="predicted"/>
<evidence type="ECO:0000313" key="1">
    <source>
        <dbReference type="EMBL" id="GAA5163438.1"/>
    </source>
</evidence>
<accession>A0ABP9QKK4</accession>
<evidence type="ECO:0000313" key="2">
    <source>
        <dbReference type="Proteomes" id="UP001428817"/>
    </source>
</evidence>
<dbReference type="EMBL" id="BAABJP010000029">
    <property type="protein sequence ID" value="GAA5163438.1"/>
    <property type="molecule type" value="Genomic_DNA"/>
</dbReference>
<gene>
    <name evidence="1" type="ORF">GCM10023321_50330</name>
</gene>
<name>A0ABP9QKK4_9PSEU</name>
<dbReference type="Proteomes" id="UP001428817">
    <property type="component" value="Unassembled WGS sequence"/>
</dbReference>
<keyword evidence="2" id="KW-1185">Reference proteome</keyword>